<comment type="caution">
    <text evidence="5">The sequence shown here is derived from an EMBL/GenBank/DDBJ whole genome shotgun (WGS) entry which is preliminary data.</text>
</comment>
<evidence type="ECO:0000313" key="5">
    <source>
        <dbReference type="EMBL" id="MDR7133345.1"/>
    </source>
</evidence>
<dbReference type="RefSeq" id="WP_310057915.1">
    <property type="nucleotide sequence ID" value="NZ_JAVDVY010000001.1"/>
</dbReference>
<evidence type="ECO:0000313" key="6">
    <source>
        <dbReference type="Proteomes" id="UP001251524"/>
    </source>
</evidence>
<proteinExistence type="inferred from homology"/>
<evidence type="ECO:0000256" key="3">
    <source>
        <dbReference type="SAM" id="SignalP"/>
    </source>
</evidence>
<keyword evidence="6" id="KW-1185">Reference proteome</keyword>
<feature type="domain" description="Thioredoxin" evidence="4">
    <location>
        <begin position="36"/>
        <end position="201"/>
    </location>
</feature>
<dbReference type="Gene3D" id="3.40.30.10">
    <property type="entry name" value="Glutaredoxin"/>
    <property type="match status" value="1"/>
</dbReference>
<dbReference type="Proteomes" id="UP001251524">
    <property type="component" value="Unassembled WGS sequence"/>
</dbReference>
<evidence type="ECO:0000256" key="2">
    <source>
        <dbReference type="ARBA" id="ARBA00023008"/>
    </source>
</evidence>
<keyword evidence="3" id="KW-0732">Signal</keyword>
<name>A0ABU1W7N5_9GAMM</name>
<sequence>MKPVVLKLLTIAALAASAASAATPAAPGVGLKAPAPLPSDSVYQLPLPLTDQDGRTADWRQNRGKPQLVSMFYTSCQYICPLIVDSGKAIERQLTPTQQKRVGIVLISMDPARDNPAALRSVVDKRKLDTQRWTLAAPPVADVRAAAGVLGIRYRHLADGEFNHTSALVLLDADGRVLARTEQMGSRPDPEFIEAVRRAASTP</sequence>
<evidence type="ECO:0000256" key="1">
    <source>
        <dbReference type="ARBA" id="ARBA00010996"/>
    </source>
</evidence>
<dbReference type="PANTHER" id="PTHR12151">
    <property type="entry name" value="ELECTRON TRANSPORT PROTIN SCO1/SENC FAMILY MEMBER"/>
    <property type="match status" value="1"/>
</dbReference>
<keyword evidence="2" id="KW-0186">Copper</keyword>
<dbReference type="Pfam" id="PF02630">
    <property type="entry name" value="SCO1-SenC"/>
    <property type="match status" value="1"/>
</dbReference>
<gene>
    <name evidence="5" type="ORF">J2X06_000529</name>
</gene>
<dbReference type="PROSITE" id="PS51352">
    <property type="entry name" value="THIOREDOXIN_2"/>
    <property type="match status" value="1"/>
</dbReference>
<dbReference type="PANTHER" id="PTHR12151:SF25">
    <property type="entry name" value="LINALOOL DEHYDRATASE_ISOMERASE DOMAIN-CONTAINING PROTEIN"/>
    <property type="match status" value="1"/>
</dbReference>
<feature type="chain" id="PRO_5046707391" evidence="3">
    <location>
        <begin position="22"/>
        <end position="203"/>
    </location>
</feature>
<dbReference type="CDD" id="cd02968">
    <property type="entry name" value="SCO"/>
    <property type="match status" value="1"/>
</dbReference>
<accession>A0ABU1W7N5</accession>
<protein>
    <submittedName>
        <fullName evidence="5">Protein SCO1/2</fullName>
    </submittedName>
</protein>
<dbReference type="SUPFAM" id="SSF52833">
    <property type="entry name" value="Thioredoxin-like"/>
    <property type="match status" value="1"/>
</dbReference>
<reference evidence="5 6" key="1">
    <citation type="submission" date="2023-07" db="EMBL/GenBank/DDBJ databases">
        <title>Sorghum-associated microbial communities from plants grown in Nebraska, USA.</title>
        <authorList>
            <person name="Schachtman D."/>
        </authorList>
    </citation>
    <scope>NUCLEOTIDE SEQUENCE [LARGE SCALE GENOMIC DNA]</scope>
    <source>
        <strain evidence="5 6">BE198</strain>
    </source>
</reference>
<dbReference type="InterPro" id="IPR036249">
    <property type="entry name" value="Thioredoxin-like_sf"/>
</dbReference>
<dbReference type="EMBL" id="JAVDVY010000001">
    <property type="protein sequence ID" value="MDR7133345.1"/>
    <property type="molecule type" value="Genomic_DNA"/>
</dbReference>
<feature type="signal peptide" evidence="3">
    <location>
        <begin position="1"/>
        <end position="21"/>
    </location>
</feature>
<comment type="similarity">
    <text evidence="1">Belongs to the SCO1/2 family.</text>
</comment>
<dbReference type="InterPro" id="IPR013766">
    <property type="entry name" value="Thioredoxin_domain"/>
</dbReference>
<evidence type="ECO:0000259" key="4">
    <source>
        <dbReference type="PROSITE" id="PS51352"/>
    </source>
</evidence>
<organism evidence="5 6">
    <name type="scientific">Lysobacter niastensis</name>
    <dbReference type="NCBI Taxonomy" id="380629"/>
    <lineage>
        <taxon>Bacteria</taxon>
        <taxon>Pseudomonadati</taxon>
        <taxon>Pseudomonadota</taxon>
        <taxon>Gammaproteobacteria</taxon>
        <taxon>Lysobacterales</taxon>
        <taxon>Lysobacteraceae</taxon>
        <taxon>Lysobacter</taxon>
    </lineage>
</organism>
<dbReference type="InterPro" id="IPR003782">
    <property type="entry name" value="SCO1/SenC"/>
</dbReference>